<feature type="transmembrane region" description="Helical" evidence="1">
    <location>
        <begin position="60"/>
        <end position="78"/>
    </location>
</feature>
<evidence type="ECO:0000313" key="2">
    <source>
        <dbReference type="EMBL" id="GBQ94127.1"/>
    </source>
</evidence>
<evidence type="ECO:0000313" key="3">
    <source>
        <dbReference type="Proteomes" id="UP001062776"/>
    </source>
</evidence>
<reference evidence="2" key="1">
    <citation type="submission" date="2013-04" db="EMBL/GenBank/DDBJ databases">
        <title>The genome sequencing project of 58 acetic acid bacteria.</title>
        <authorList>
            <person name="Okamoto-Kainuma A."/>
            <person name="Ishikawa M."/>
            <person name="Umino S."/>
            <person name="Koizumi Y."/>
            <person name="Shiwa Y."/>
            <person name="Yoshikawa H."/>
            <person name="Matsutani M."/>
            <person name="Matsushita K."/>
        </authorList>
    </citation>
    <scope>NUCLEOTIDE SEQUENCE</scope>
    <source>
        <strain evidence="2">NRIC 0535</strain>
    </source>
</reference>
<keyword evidence="3" id="KW-1185">Reference proteome</keyword>
<proteinExistence type="predicted"/>
<feature type="transmembrane region" description="Helical" evidence="1">
    <location>
        <begin position="113"/>
        <end position="132"/>
    </location>
</feature>
<protein>
    <submittedName>
        <fullName evidence="2">Uncharacterized protein</fullName>
    </submittedName>
</protein>
<name>A0ABQ0Q726_9PROT</name>
<gene>
    <name evidence="2" type="ORF">AA0535_3057</name>
</gene>
<keyword evidence="1" id="KW-0812">Transmembrane</keyword>
<dbReference type="RefSeq" id="WP_264817613.1">
    <property type="nucleotide sequence ID" value="NZ_BAPV01000061.1"/>
</dbReference>
<dbReference type="EMBL" id="BAPV01000061">
    <property type="protein sequence ID" value="GBQ94127.1"/>
    <property type="molecule type" value="Genomic_DNA"/>
</dbReference>
<organism evidence="2 3">
    <name type="scientific">Asaia krungthepensis NRIC 0535</name>
    <dbReference type="NCBI Taxonomy" id="1307925"/>
    <lineage>
        <taxon>Bacteria</taxon>
        <taxon>Pseudomonadati</taxon>
        <taxon>Pseudomonadota</taxon>
        <taxon>Alphaproteobacteria</taxon>
        <taxon>Acetobacterales</taxon>
        <taxon>Acetobacteraceae</taxon>
        <taxon>Asaia</taxon>
    </lineage>
</organism>
<dbReference type="Proteomes" id="UP001062776">
    <property type="component" value="Unassembled WGS sequence"/>
</dbReference>
<keyword evidence="1" id="KW-0472">Membrane</keyword>
<sequence length="138" mass="14477">MIVDILCFLGGAGLCLGLLLAIRPILASFFPLMLQLCASGAFMGGIWAHHASAVRWEYGSWMIAGFLIAPLSLLPVVLRLSGERVAGAARAAAGLGASPSARLRYLWAPLLRLPFVVSCAVLAVGIVACLFTPPHAHV</sequence>
<evidence type="ECO:0000256" key="1">
    <source>
        <dbReference type="SAM" id="Phobius"/>
    </source>
</evidence>
<keyword evidence="1" id="KW-1133">Transmembrane helix</keyword>
<comment type="caution">
    <text evidence="2">The sequence shown here is derived from an EMBL/GenBank/DDBJ whole genome shotgun (WGS) entry which is preliminary data.</text>
</comment>
<accession>A0ABQ0Q726</accession>